<reference evidence="8 9" key="1">
    <citation type="submission" date="2017-08" db="EMBL/GenBank/DDBJ databases">
        <title>Infants hospitalized years apart are colonized by the same room-sourced microbial strains.</title>
        <authorList>
            <person name="Brooks B."/>
            <person name="Olm M.R."/>
            <person name="Firek B.A."/>
            <person name="Baker R."/>
            <person name="Thomas B.C."/>
            <person name="Morowitz M.J."/>
            <person name="Banfield J.F."/>
        </authorList>
    </citation>
    <scope>NUCLEOTIDE SEQUENCE [LARGE SCALE GENOMIC DNA]</scope>
    <source>
        <strain evidence="8">S2_005_001_R1_22</strain>
    </source>
</reference>
<gene>
    <name evidence="8" type="ORF">DI544_04555</name>
</gene>
<evidence type="ECO:0000256" key="3">
    <source>
        <dbReference type="ARBA" id="ARBA00022989"/>
    </source>
</evidence>
<dbReference type="SUPFAM" id="SSF111369">
    <property type="entry name" value="HlyD-like secretion proteins"/>
    <property type="match status" value="1"/>
</dbReference>
<organism evidence="8 9">
    <name type="scientific">Sphingomonas taxi</name>
    <dbReference type="NCBI Taxonomy" id="1549858"/>
    <lineage>
        <taxon>Bacteria</taxon>
        <taxon>Pseudomonadati</taxon>
        <taxon>Pseudomonadota</taxon>
        <taxon>Alphaproteobacteria</taxon>
        <taxon>Sphingomonadales</taxon>
        <taxon>Sphingomonadaceae</taxon>
        <taxon>Sphingomonas</taxon>
    </lineage>
</organism>
<evidence type="ECO:0000313" key="9">
    <source>
        <dbReference type="Proteomes" id="UP000249229"/>
    </source>
</evidence>
<dbReference type="Proteomes" id="UP000249229">
    <property type="component" value="Unassembled WGS sequence"/>
</dbReference>
<keyword evidence="3 5" id="KW-1133">Transmembrane helix</keyword>
<evidence type="ECO:0000256" key="5">
    <source>
        <dbReference type="SAM" id="Phobius"/>
    </source>
</evidence>
<feature type="transmembrane region" description="Helical" evidence="5">
    <location>
        <begin position="18"/>
        <end position="39"/>
    </location>
</feature>
<evidence type="ECO:0000256" key="1">
    <source>
        <dbReference type="ARBA" id="ARBA00009477"/>
    </source>
</evidence>
<sequence length="306" mass="33440">MTSRLATLRRNWPKAVRILVTLLVVALGVLVVVRLYTFYTYAPQTRDGKVRADVIPLAADVSGRITRVLVRDNQMVEIGQVLLEVDRERLANALARADAAVGTARANLIAARREAVRYRSLDGVVARQDIDTRRSTFEAAAAAYDQAVADRELARINLERSLVRAPVAGQITNFSLRPGSWASQGSPLFAIVDRNSFYVTGYFEETKLRNVHVGSRAVVHVMGEPRPITGHVSGLAAGIDDRERTTGAGTLLANVNPTFTWIRLAQRVPVRVAIDRVPNGVRLISGRTATVTLEGAGEPLDPGLFR</sequence>
<dbReference type="GO" id="GO:0016020">
    <property type="term" value="C:membrane"/>
    <property type="evidence" value="ECO:0007669"/>
    <property type="project" value="InterPro"/>
</dbReference>
<dbReference type="Gene3D" id="2.40.30.170">
    <property type="match status" value="1"/>
</dbReference>
<evidence type="ECO:0000256" key="4">
    <source>
        <dbReference type="ARBA" id="ARBA00023136"/>
    </source>
</evidence>
<dbReference type="InterPro" id="IPR050393">
    <property type="entry name" value="MFP_Efflux_Pump"/>
</dbReference>
<dbReference type="Gene3D" id="2.40.50.100">
    <property type="match status" value="1"/>
</dbReference>
<keyword evidence="2 5" id="KW-0812">Transmembrane</keyword>
<comment type="similarity">
    <text evidence="1">Belongs to the membrane fusion protein (MFP) (TC 8.A.1) family.</text>
</comment>
<dbReference type="PANTHER" id="PTHR30367:SF12">
    <property type="entry name" value="P-HYDROXYBENZOIC ACID EFFLUX PUMP SUBUNIT AAEA"/>
    <property type="match status" value="1"/>
</dbReference>
<dbReference type="EMBL" id="QFQI01000002">
    <property type="protein sequence ID" value="PZQ61889.1"/>
    <property type="molecule type" value="Genomic_DNA"/>
</dbReference>
<dbReference type="GO" id="GO:0022857">
    <property type="term" value="F:transmembrane transporter activity"/>
    <property type="evidence" value="ECO:0007669"/>
    <property type="project" value="InterPro"/>
</dbReference>
<evidence type="ECO:0000259" key="6">
    <source>
        <dbReference type="Pfam" id="PF25917"/>
    </source>
</evidence>
<proteinExistence type="inferred from homology"/>
<feature type="domain" description="Multidrug resistance protein MdtA-like barrel-sandwich hybrid" evidence="6">
    <location>
        <begin position="57"/>
        <end position="193"/>
    </location>
</feature>
<protein>
    <submittedName>
        <fullName evidence="8">Efflux transporter periplasmic adaptor subunit</fullName>
    </submittedName>
</protein>
<accession>A0A2W5PCS5</accession>
<dbReference type="PANTHER" id="PTHR30367">
    <property type="entry name" value="P-HYDROXYBENZOIC ACID EFFLUX PUMP SUBUNIT AAEA-RELATED"/>
    <property type="match status" value="1"/>
</dbReference>
<dbReference type="AlphaFoldDB" id="A0A2W5PCS5"/>
<dbReference type="InterPro" id="IPR006143">
    <property type="entry name" value="RND_pump_MFP"/>
</dbReference>
<dbReference type="InterPro" id="IPR058625">
    <property type="entry name" value="MdtA-like_BSH"/>
</dbReference>
<feature type="domain" description="p-hydroxybenzoic acid efflux pump subunit AaeA-like beta-barrel" evidence="7">
    <location>
        <begin position="196"/>
        <end position="293"/>
    </location>
</feature>
<evidence type="ECO:0000259" key="7">
    <source>
        <dbReference type="Pfam" id="PF25963"/>
    </source>
</evidence>
<evidence type="ECO:0000256" key="2">
    <source>
        <dbReference type="ARBA" id="ARBA00022692"/>
    </source>
</evidence>
<dbReference type="Pfam" id="PF25917">
    <property type="entry name" value="BSH_RND"/>
    <property type="match status" value="1"/>
</dbReference>
<dbReference type="InterPro" id="IPR058634">
    <property type="entry name" value="AaeA-lik-b-barrel"/>
</dbReference>
<dbReference type="Pfam" id="PF25963">
    <property type="entry name" value="Beta-barrel_AAEA"/>
    <property type="match status" value="1"/>
</dbReference>
<keyword evidence="4 5" id="KW-0472">Membrane</keyword>
<name>A0A2W5PCS5_9SPHN</name>
<comment type="caution">
    <text evidence="8">The sequence shown here is derived from an EMBL/GenBank/DDBJ whole genome shotgun (WGS) entry which is preliminary data.</text>
</comment>
<evidence type="ECO:0000313" key="8">
    <source>
        <dbReference type="EMBL" id="PZQ61889.1"/>
    </source>
</evidence>
<dbReference type="NCBIfam" id="TIGR01730">
    <property type="entry name" value="RND_mfp"/>
    <property type="match status" value="1"/>
</dbReference>